<accession>A0A2U2DWE2</accession>
<gene>
    <name evidence="1" type="ORF">DEM27_00060</name>
</gene>
<dbReference type="EMBL" id="QFBC01000001">
    <property type="protein sequence ID" value="PWE57645.1"/>
    <property type="molecule type" value="Genomic_DNA"/>
</dbReference>
<evidence type="ECO:0000313" key="1">
    <source>
        <dbReference type="EMBL" id="PWE57645.1"/>
    </source>
</evidence>
<dbReference type="Proteomes" id="UP000245252">
    <property type="component" value="Unassembled WGS sequence"/>
</dbReference>
<keyword evidence="2" id="KW-1185">Reference proteome</keyword>
<comment type="caution">
    <text evidence="1">The sequence shown here is derived from an EMBL/GenBank/DDBJ whole genome shotgun (WGS) entry which is preliminary data.</text>
</comment>
<dbReference type="AlphaFoldDB" id="A0A2U2DWE2"/>
<protein>
    <submittedName>
        <fullName evidence="1">Uncharacterized protein</fullName>
    </submittedName>
</protein>
<sequence>MAISNSADIRSSGPPVGPRALAFLARVRLASGALRAGRNAEREAGIACCNARLLTQDCRDDDLFRITPDGIRYLDRLLRCE</sequence>
<organism evidence="1 2">
    <name type="scientific">Metarhizobium album</name>
    <dbReference type="NCBI Taxonomy" id="2182425"/>
    <lineage>
        <taxon>Bacteria</taxon>
        <taxon>Pseudomonadati</taxon>
        <taxon>Pseudomonadota</taxon>
        <taxon>Alphaproteobacteria</taxon>
        <taxon>Hyphomicrobiales</taxon>
        <taxon>Rhizobiaceae</taxon>
        <taxon>Metarhizobium</taxon>
    </lineage>
</organism>
<dbReference type="RefSeq" id="WP_109456161.1">
    <property type="nucleotide sequence ID" value="NZ_QFBC01000001.1"/>
</dbReference>
<evidence type="ECO:0000313" key="2">
    <source>
        <dbReference type="Proteomes" id="UP000245252"/>
    </source>
</evidence>
<proteinExistence type="predicted"/>
<name>A0A2U2DWE2_9HYPH</name>
<reference evidence="1 2" key="1">
    <citation type="submission" date="2018-05" db="EMBL/GenBank/DDBJ databases">
        <title>The draft genome of strain NS-104.</title>
        <authorList>
            <person name="Hang P."/>
            <person name="Jiang J."/>
        </authorList>
    </citation>
    <scope>NUCLEOTIDE SEQUENCE [LARGE SCALE GENOMIC DNA]</scope>
    <source>
        <strain evidence="1 2">NS-104</strain>
    </source>
</reference>